<evidence type="ECO:0000256" key="1">
    <source>
        <dbReference type="SAM" id="MobiDB-lite"/>
    </source>
</evidence>
<gene>
    <name evidence="2" type="ORF">H7F51_00905</name>
</gene>
<protein>
    <submittedName>
        <fullName evidence="2">DUF4169 family protein</fullName>
    </submittedName>
</protein>
<feature type="compositionally biased region" description="Basic and acidic residues" evidence="1">
    <location>
        <begin position="33"/>
        <end position="65"/>
    </location>
</feature>
<dbReference type="Pfam" id="PF13770">
    <property type="entry name" value="DUF4169"/>
    <property type="match status" value="1"/>
</dbReference>
<comment type="caution">
    <text evidence="2">The sequence shown here is derived from an EMBL/GenBank/DDBJ whole genome shotgun (WGS) entry which is preliminary data.</text>
</comment>
<proteinExistence type="predicted"/>
<sequence length="65" mass="7432">MAEIVNLRMARKAKDRAAREAEASANRAAHGRTKAERRAAEAERERLLHRVESARREPPREKDAN</sequence>
<keyword evidence="3" id="KW-1185">Reference proteome</keyword>
<dbReference type="EMBL" id="JACLAW010000001">
    <property type="protein sequence ID" value="MBC2664069.1"/>
    <property type="molecule type" value="Genomic_DNA"/>
</dbReference>
<dbReference type="AlphaFoldDB" id="A0A7X1FNH7"/>
<feature type="region of interest" description="Disordered" evidence="1">
    <location>
        <begin position="1"/>
        <end position="65"/>
    </location>
</feature>
<evidence type="ECO:0000313" key="2">
    <source>
        <dbReference type="EMBL" id="MBC2664069.1"/>
    </source>
</evidence>
<dbReference type="InterPro" id="IPR025227">
    <property type="entry name" value="DUF4169"/>
</dbReference>
<dbReference type="Proteomes" id="UP000566813">
    <property type="component" value="Unassembled WGS sequence"/>
</dbReference>
<dbReference type="RefSeq" id="WP_185662320.1">
    <property type="nucleotide sequence ID" value="NZ_JACLAW010000001.1"/>
</dbReference>
<reference evidence="2 3" key="1">
    <citation type="submission" date="2020-08" db="EMBL/GenBank/DDBJ databases">
        <title>The genome sequence of type strain Novosphingobium flavum NBRC 111647.</title>
        <authorList>
            <person name="Liu Y."/>
        </authorList>
    </citation>
    <scope>NUCLEOTIDE SEQUENCE [LARGE SCALE GENOMIC DNA]</scope>
    <source>
        <strain evidence="2 3">NBRC 111647</strain>
    </source>
</reference>
<accession>A0A7X1FNH7</accession>
<evidence type="ECO:0000313" key="3">
    <source>
        <dbReference type="Proteomes" id="UP000566813"/>
    </source>
</evidence>
<name>A0A7X1FNH7_9SPHN</name>
<organism evidence="2 3">
    <name type="scientific">Novosphingobium flavum</name>
    <dbReference type="NCBI Taxonomy" id="1778672"/>
    <lineage>
        <taxon>Bacteria</taxon>
        <taxon>Pseudomonadati</taxon>
        <taxon>Pseudomonadota</taxon>
        <taxon>Alphaproteobacteria</taxon>
        <taxon>Sphingomonadales</taxon>
        <taxon>Sphingomonadaceae</taxon>
        <taxon>Novosphingobium</taxon>
    </lineage>
</organism>